<evidence type="ECO:0000256" key="1">
    <source>
        <dbReference type="SAM" id="MobiDB-lite"/>
    </source>
</evidence>
<sequence length="308" mass="34622">MRSPFIVARFTFFLLLLLLNFLILVFAAWNINVVLAAGLTVPGSQPLLLFNSCAALILLTMGLTPMVWPHLNTAHLTIETIWAQLLAFLQLGAAIGSTVSSSEMVVNKDWSIRASALLLVPTTWLVSLLQLAYFLVLFVAAMSHSRVQQEIWTSSIYDIRWFGFTNNRLKNSDIGVPRPKPGFENDSWTRYLDDIESTAARKAKHAPPPEEKPTWAPPNPRRGVDPPFIRREVSPRTSVSEESVALPAKAEVKGQTIGSRFIERFRDSQTISRPNNNATFAGEMHDHDLPIPKTRFSRWVRADQLNSF</sequence>
<evidence type="ECO:0000256" key="2">
    <source>
        <dbReference type="SAM" id="Phobius"/>
    </source>
</evidence>
<name>A0AAW0CUR3_9AGAR</name>
<evidence type="ECO:0000313" key="3">
    <source>
        <dbReference type="EMBL" id="KAK7043584.1"/>
    </source>
</evidence>
<keyword evidence="2" id="KW-1133">Transmembrane helix</keyword>
<keyword evidence="4" id="KW-1185">Reference proteome</keyword>
<evidence type="ECO:0008006" key="5">
    <source>
        <dbReference type="Google" id="ProtNLM"/>
    </source>
</evidence>
<feature type="transmembrane region" description="Helical" evidence="2">
    <location>
        <begin position="119"/>
        <end position="141"/>
    </location>
</feature>
<evidence type="ECO:0000313" key="4">
    <source>
        <dbReference type="Proteomes" id="UP001383192"/>
    </source>
</evidence>
<accession>A0AAW0CUR3</accession>
<protein>
    <recommendedName>
        <fullName evidence="5">Transmembrane protein</fullName>
    </recommendedName>
</protein>
<feature type="transmembrane region" description="Helical" evidence="2">
    <location>
        <begin position="46"/>
        <end position="68"/>
    </location>
</feature>
<gene>
    <name evidence="3" type="ORF">VNI00_008195</name>
</gene>
<dbReference type="EMBL" id="JAYKXP010000028">
    <property type="protein sequence ID" value="KAK7043584.1"/>
    <property type="molecule type" value="Genomic_DNA"/>
</dbReference>
<organism evidence="3 4">
    <name type="scientific">Paramarasmius palmivorus</name>
    <dbReference type="NCBI Taxonomy" id="297713"/>
    <lineage>
        <taxon>Eukaryota</taxon>
        <taxon>Fungi</taxon>
        <taxon>Dikarya</taxon>
        <taxon>Basidiomycota</taxon>
        <taxon>Agaricomycotina</taxon>
        <taxon>Agaricomycetes</taxon>
        <taxon>Agaricomycetidae</taxon>
        <taxon>Agaricales</taxon>
        <taxon>Marasmiineae</taxon>
        <taxon>Marasmiaceae</taxon>
        <taxon>Paramarasmius</taxon>
    </lineage>
</organism>
<proteinExistence type="predicted"/>
<keyword evidence="2" id="KW-0472">Membrane</keyword>
<reference evidence="3 4" key="1">
    <citation type="submission" date="2024-01" db="EMBL/GenBank/DDBJ databases">
        <title>A draft genome for a cacao thread blight-causing isolate of Paramarasmius palmivorus.</title>
        <authorList>
            <person name="Baruah I.K."/>
            <person name="Bukari Y."/>
            <person name="Amoako-Attah I."/>
            <person name="Meinhardt L.W."/>
            <person name="Bailey B.A."/>
            <person name="Cohen S.P."/>
        </authorList>
    </citation>
    <scope>NUCLEOTIDE SEQUENCE [LARGE SCALE GENOMIC DNA]</scope>
    <source>
        <strain evidence="3 4">GH-12</strain>
    </source>
</reference>
<dbReference type="AlphaFoldDB" id="A0AAW0CUR3"/>
<dbReference type="Proteomes" id="UP001383192">
    <property type="component" value="Unassembled WGS sequence"/>
</dbReference>
<feature type="transmembrane region" description="Helical" evidence="2">
    <location>
        <begin position="80"/>
        <end position="99"/>
    </location>
</feature>
<comment type="caution">
    <text evidence="3">The sequence shown here is derived from an EMBL/GenBank/DDBJ whole genome shotgun (WGS) entry which is preliminary data.</text>
</comment>
<feature type="compositionally biased region" description="Basic and acidic residues" evidence="1">
    <location>
        <begin position="222"/>
        <end position="234"/>
    </location>
</feature>
<keyword evidence="2" id="KW-0812">Transmembrane</keyword>
<feature type="region of interest" description="Disordered" evidence="1">
    <location>
        <begin position="199"/>
        <end position="236"/>
    </location>
</feature>